<evidence type="ECO:0000313" key="2">
    <source>
        <dbReference type="Proteomes" id="UP001597188"/>
    </source>
</evidence>
<dbReference type="EMBL" id="JBHTOJ010000004">
    <property type="protein sequence ID" value="MFD1419558.1"/>
    <property type="molecule type" value="Genomic_DNA"/>
</dbReference>
<comment type="caution">
    <text evidence="1">The sequence shown here is derived from an EMBL/GenBank/DDBJ whole genome shotgun (WGS) entry which is preliminary data.</text>
</comment>
<keyword evidence="1" id="KW-0238">DNA-binding</keyword>
<dbReference type="RefSeq" id="WP_171001564.1">
    <property type="nucleotide sequence ID" value="NZ_BJDL01000012.1"/>
</dbReference>
<keyword evidence="2" id="KW-1185">Reference proteome</keyword>
<dbReference type="PANTHER" id="PTHR35145:SF1">
    <property type="entry name" value="CYTOPLASMIC PROTEIN"/>
    <property type="match status" value="1"/>
</dbReference>
<evidence type="ECO:0000313" key="1">
    <source>
        <dbReference type="EMBL" id="MFD1419558.1"/>
    </source>
</evidence>
<dbReference type="SUPFAM" id="SSF142906">
    <property type="entry name" value="YjbR-like"/>
    <property type="match status" value="1"/>
</dbReference>
<gene>
    <name evidence="1" type="ORF">ACFQ5L_01115</name>
</gene>
<sequence>MDPISQQLFKHQRGNAEKLQAIGFQQQTDHYVRQQPLLAGAFQLTLTVTLPNQVTTTLIDNETQLPYTLHLQPQNSGEFVARVREAYTAALKTVIQQAFSADPFQSAQARHLIQAVAAQYHNDLELLWQKFPNNAVWRRTDTQKWYAVLLQVSKRKLGLASDDLVTVIDLRLKPEQLATLVDNQCYFPGYHMNKKHWFSIILDDQVSDTELLQRLAVSYDLAH</sequence>
<proteinExistence type="predicted"/>
<protein>
    <submittedName>
        <fullName evidence="1">MmcQ/YjbR family DNA-binding protein</fullName>
    </submittedName>
</protein>
<dbReference type="InterPro" id="IPR058532">
    <property type="entry name" value="YjbR/MT2646/Rv2570-like"/>
</dbReference>
<dbReference type="GO" id="GO:0003677">
    <property type="term" value="F:DNA binding"/>
    <property type="evidence" value="ECO:0007669"/>
    <property type="project" value="UniProtKB-KW"/>
</dbReference>
<name>A0ABW4BY04_9LACO</name>
<dbReference type="InterPro" id="IPR038056">
    <property type="entry name" value="YjbR-like_sf"/>
</dbReference>
<dbReference type="Proteomes" id="UP001597188">
    <property type="component" value="Unassembled WGS sequence"/>
</dbReference>
<reference evidence="2" key="1">
    <citation type="journal article" date="2019" name="Int. J. Syst. Evol. Microbiol.">
        <title>The Global Catalogue of Microorganisms (GCM) 10K type strain sequencing project: providing services to taxonomists for standard genome sequencing and annotation.</title>
        <authorList>
            <consortium name="The Broad Institute Genomics Platform"/>
            <consortium name="The Broad Institute Genome Sequencing Center for Infectious Disease"/>
            <person name="Wu L."/>
            <person name="Ma J."/>
        </authorList>
    </citation>
    <scope>NUCLEOTIDE SEQUENCE [LARGE SCALE GENOMIC DNA]</scope>
    <source>
        <strain evidence="2">CCM 8931</strain>
    </source>
</reference>
<organism evidence="1 2">
    <name type="scientific">Lactiplantibacillus songbeiensis</name>
    <dbReference type="NCBI Taxonomy" id="2559920"/>
    <lineage>
        <taxon>Bacteria</taxon>
        <taxon>Bacillati</taxon>
        <taxon>Bacillota</taxon>
        <taxon>Bacilli</taxon>
        <taxon>Lactobacillales</taxon>
        <taxon>Lactobacillaceae</taxon>
        <taxon>Lactiplantibacillus</taxon>
    </lineage>
</organism>
<dbReference type="Gene3D" id="3.90.1150.30">
    <property type="match status" value="1"/>
</dbReference>
<accession>A0ABW4BY04</accession>
<dbReference type="Pfam" id="PF04237">
    <property type="entry name" value="YjbR"/>
    <property type="match status" value="1"/>
</dbReference>
<dbReference type="InterPro" id="IPR007351">
    <property type="entry name" value="YjbR"/>
</dbReference>
<dbReference type="PANTHER" id="PTHR35145">
    <property type="entry name" value="CYTOPLASMIC PROTEIN-RELATED"/>
    <property type="match status" value="1"/>
</dbReference>